<evidence type="ECO:0000313" key="2">
    <source>
        <dbReference type="Proteomes" id="UP001501578"/>
    </source>
</evidence>
<dbReference type="EMBL" id="BAAAHQ010000007">
    <property type="protein sequence ID" value="GAA0919376.1"/>
    <property type="molecule type" value="Genomic_DNA"/>
</dbReference>
<accession>A0ABP3ZC59</accession>
<evidence type="ECO:0008006" key="3">
    <source>
        <dbReference type="Google" id="ProtNLM"/>
    </source>
</evidence>
<keyword evidence="2" id="KW-1185">Reference proteome</keyword>
<gene>
    <name evidence="1" type="ORF">GCM10009560_16890</name>
</gene>
<protein>
    <recommendedName>
        <fullName evidence="3">DUF948 domain-containing protein</fullName>
    </recommendedName>
</protein>
<proteinExistence type="predicted"/>
<organism evidence="1 2">
    <name type="scientific">Nonomuraea longicatena</name>
    <dbReference type="NCBI Taxonomy" id="83682"/>
    <lineage>
        <taxon>Bacteria</taxon>
        <taxon>Bacillati</taxon>
        <taxon>Actinomycetota</taxon>
        <taxon>Actinomycetes</taxon>
        <taxon>Streptosporangiales</taxon>
        <taxon>Streptosporangiaceae</taxon>
        <taxon>Nonomuraea</taxon>
    </lineage>
</organism>
<dbReference type="RefSeq" id="WP_343949153.1">
    <property type="nucleotide sequence ID" value="NZ_BAAAHQ010000007.1"/>
</dbReference>
<sequence>MTWILAASGLALAGLAVLAVIGLRVVAAARRLRSEVARAQERISPVEQRLRGQIRMNKTAKG</sequence>
<reference evidence="2" key="1">
    <citation type="journal article" date="2019" name="Int. J. Syst. Evol. Microbiol.">
        <title>The Global Catalogue of Microorganisms (GCM) 10K type strain sequencing project: providing services to taxonomists for standard genome sequencing and annotation.</title>
        <authorList>
            <consortium name="The Broad Institute Genomics Platform"/>
            <consortium name="The Broad Institute Genome Sequencing Center for Infectious Disease"/>
            <person name="Wu L."/>
            <person name="Ma J."/>
        </authorList>
    </citation>
    <scope>NUCLEOTIDE SEQUENCE [LARGE SCALE GENOMIC DNA]</scope>
    <source>
        <strain evidence="2">JCM 11136</strain>
    </source>
</reference>
<dbReference type="Proteomes" id="UP001501578">
    <property type="component" value="Unassembled WGS sequence"/>
</dbReference>
<comment type="caution">
    <text evidence="1">The sequence shown here is derived from an EMBL/GenBank/DDBJ whole genome shotgun (WGS) entry which is preliminary data.</text>
</comment>
<name>A0ABP3ZC59_9ACTN</name>
<evidence type="ECO:0000313" key="1">
    <source>
        <dbReference type="EMBL" id="GAA0919376.1"/>
    </source>
</evidence>